<name>A0A1E5T4D4_9BACT</name>
<dbReference type="CDD" id="cd05374">
    <property type="entry name" value="17beta-HSD-like_SDR_c"/>
    <property type="match status" value="1"/>
</dbReference>
<dbReference type="InterPro" id="IPR051911">
    <property type="entry name" value="SDR_oxidoreductase"/>
</dbReference>
<protein>
    <submittedName>
        <fullName evidence="4">Short-chain dehydrogenase/reductase</fullName>
    </submittedName>
</protein>
<dbReference type="SUPFAM" id="SSF51735">
    <property type="entry name" value="NAD(P)-binding Rossmann-fold domains"/>
    <property type="match status" value="1"/>
</dbReference>
<dbReference type="OrthoDB" id="9786056at2"/>
<comment type="caution">
    <text evidence="4">The sequence shown here is derived from an EMBL/GenBank/DDBJ whole genome shotgun (WGS) entry which is preliminary data.</text>
</comment>
<evidence type="ECO:0000313" key="4">
    <source>
        <dbReference type="EMBL" id="OEK06240.1"/>
    </source>
</evidence>
<evidence type="ECO:0000256" key="3">
    <source>
        <dbReference type="RuleBase" id="RU000363"/>
    </source>
</evidence>
<accession>A0A1E5T4D4</accession>
<dbReference type="Proteomes" id="UP000095552">
    <property type="component" value="Unassembled WGS sequence"/>
</dbReference>
<dbReference type="NCBIfam" id="NF004826">
    <property type="entry name" value="PRK06182.1"/>
    <property type="match status" value="1"/>
</dbReference>
<comment type="similarity">
    <text evidence="1 3">Belongs to the short-chain dehydrogenases/reductases (SDR) family.</text>
</comment>
<keyword evidence="5" id="KW-1185">Reference proteome</keyword>
<dbReference type="Gene3D" id="3.40.50.720">
    <property type="entry name" value="NAD(P)-binding Rossmann-like Domain"/>
    <property type="match status" value="1"/>
</dbReference>
<keyword evidence="2" id="KW-0560">Oxidoreductase</keyword>
<dbReference type="PANTHER" id="PTHR43976:SF16">
    <property type="entry name" value="SHORT-CHAIN DEHYDROGENASE_REDUCTASE FAMILY PROTEIN"/>
    <property type="match status" value="1"/>
</dbReference>
<proteinExistence type="inferred from homology"/>
<sequence>MKKVIVITGASSGMGKNFALDLLKKGHIVYGLARRVEKMDDIVKAGGKAIAMDITQETQVENAVNQILHEQGKVDVLINNAGYALYGPVEESTIDSARRQFEVNMFGLASITQKVIPIMRKYKSGRVINISSMGGKMYTPFGAWYHATKHALEGWSDCLRLELESFGIDVVIIEPGGIETEFTNVFLENLQGDANNGPYADSLQKIIKSTGEMAEKGQLSSPSVITNLIDKAVHSKRPKTRYVAGSFAKPLMFMRKYLGDRRFDKILMRQLQ</sequence>
<gene>
    <name evidence="4" type="ORF">BFP71_00770</name>
</gene>
<reference evidence="4 5" key="1">
    <citation type="submission" date="2016-08" db="EMBL/GenBank/DDBJ databases">
        <title>Draft genome of Fabibacter sp. strain SK-8.</title>
        <authorList>
            <person name="Wong S.-K."/>
            <person name="Hamasaki K."/>
            <person name="Yoshizawa S."/>
        </authorList>
    </citation>
    <scope>NUCLEOTIDE SEQUENCE [LARGE SCALE GENOMIC DNA]</scope>
    <source>
        <strain evidence="4 5">SK-8</strain>
    </source>
</reference>
<dbReference type="PRINTS" id="PR00081">
    <property type="entry name" value="GDHRDH"/>
</dbReference>
<dbReference type="PRINTS" id="PR00080">
    <property type="entry name" value="SDRFAMILY"/>
</dbReference>
<dbReference type="InterPro" id="IPR036291">
    <property type="entry name" value="NAD(P)-bd_dom_sf"/>
</dbReference>
<dbReference type="GO" id="GO:0016491">
    <property type="term" value="F:oxidoreductase activity"/>
    <property type="evidence" value="ECO:0007669"/>
    <property type="project" value="UniProtKB-KW"/>
</dbReference>
<dbReference type="EMBL" id="MDGQ01000003">
    <property type="protein sequence ID" value="OEK06240.1"/>
    <property type="molecule type" value="Genomic_DNA"/>
</dbReference>
<evidence type="ECO:0000256" key="2">
    <source>
        <dbReference type="ARBA" id="ARBA00023002"/>
    </source>
</evidence>
<dbReference type="RefSeq" id="WP_069833552.1">
    <property type="nucleotide sequence ID" value="NZ_MDGQ01000003.1"/>
</dbReference>
<dbReference type="STRING" id="1563681.BFP71_00770"/>
<evidence type="ECO:0000313" key="5">
    <source>
        <dbReference type="Proteomes" id="UP000095552"/>
    </source>
</evidence>
<organism evidence="4 5">
    <name type="scientific">Roseivirga misakiensis</name>
    <dbReference type="NCBI Taxonomy" id="1563681"/>
    <lineage>
        <taxon>Bacteria</taxon>
        <taxon>Pseudomonadati</taxon>
        <taxon>Bacteroidota</taxon>
        <taxon>Cytophagia</taxon>
        <taxon>Cytophagales</taxon>
        <taxon>Roseivirgaceae</taxon>
        <taxon>Roseivirga</taxon>
    </lineage>
</organism>
<evidence type="ECO:0000256" key="1">
    <source>
        <dbReference type="ARBA" id="ARBA00006484"/>
    </source>
</evidence>
<dbReference type="Pfam" id="PF00106">
    <property type="entry name" value="adh_short"/>
    <property type="match status" value="1"/>
</dbReference>
<dbReference type="AlphaFoldDB" id="A0A1E5T4D4"/>
<dbReference type="InterPro" id="IPR002347">
    <property type="entry name" value="SDR_fam"/>
</dbReference>
<dbReference type="PANTHER" id="PTHR43976">
    <property type="entry name" value="SHORT CHAIN DEHYDROGENASE"/>
    <property type="match status" value="1"/>
</dbReference>